<organism evidence="10 11">
    <name type="scientific">Catenaria anguillulae PL171</name>
    <dbReference type="NCBI Taxonomy" id="765915"/>
    <lineage>
        <taxon>Eukaryota</taxon>
        <taxon>Fungi</taxon>
        <taxon>Fungi incertae sedis</taxon>
        <taxon>Blastocladiomycota</taxon>
        <taxon>Blastocladiomycetes</taxon>
        <taxon>Blastocladiales</taxon>
        <taxon>Catenariaceae</taxon>
        <taxon>Catenaria</taxon>
    </lineage>
</organism>
<keyword evidence="6 8" id="KW-0472">Membrane</keyword>
<dbReference type="GO" id="GO:0051646">
    <property type="term" value="P:mitochondrion localization"/>
    <property type="evidence" value="ECO:0007669"/>
    <property type="project" value="TreeGrafter"/>
</dbReference>
<dbReference type="EMBL" id="MCFL01000021">
    <property type="protein sequence ID" value="ORZ35715.1"/>
    <property type="molecule type" value="Genomic_DNA"/>
</dbReference>
<feature type="compositionally biased region" description="Basic and acidic residues" evidence="7">
    <location>
        <begin position="59"/>
        <end position="69"/>
    </location>
</feature>
<dbReference type="STRING" id="765915.A0A1Y2HMA4"/>
<dbReference type="InterPro" id="IPR027417">
    <property type="entry name" value="P-loop_NTPase"/>
</dbReference>
<feature type="transmembrane region" description="Helical" evidence="8">
    <location>
        <begin position="675"/>
        <end position="697"/>
    </location>
</feature>
<dbReference type="Gene3D" id="3.40.50.300">
    <property type="entry name" value="P-loop containing nucleotide triphosphate hydrolases"/>
    <property type="match status" value="1"/>
</dbReference>
<feature type="region of interest" description="Disordered" evidence="7">
    <location>
        <begin position="59"/>
        <end position="122"/>
    </location>
</feature>
<keyword evidence="2" id="KW-0547">Nucleotide-binding</keyword>
<keyword evidence="11" id="KW-1185">Reference proteome</keyword>
<dbReference type="InterPro" id="IPR045063">
    <property type="entry name" value="Dynamin_N"/>
</dbReference>
<keyword evidence="8" id="KW-0812">Transmembrane</keyword>
<dbReference type="PANTHER" id="PTHR10465:SF0">
    <property type="entry name" value="SARCALUMENIN"/>
    <property type="match status" value="1"/>
</dbReference>
<evidence type="ECO:0000313" key="10">
    <source>
        <dbReference type="EMBL" id="ORZ35715.1"/>
    </source>
</evidence>
<protein>
    <recommendedName>
        <fullName evidence="9">Dynamin-type G domain-containing protein</fullName>
    </recommendedName>
</protein>
<feature type="domain" description="Dynamin-type G" evidence="9">
    <location>
        <begin position="153"/>
        <end position="461"/>
    </location>
</feature>
<comment type="subcellular location">
    <subcellularLocation>
        <location evidence="1">Membrane</location>
    </subcellularLocation>
</comment>
<feature type="compositionally biased region" description="Low complexity" evidence="7">
    <location>
        <begin position="97"/>
        <end position="107"/>
    </location>
</feature>
<dbReference type="OrthoDB" id="9984778at2759"/>
<evidence type="ECO:0000256" key="6">
    <source>
        <dbReference type="ARBA" id="ARBA00023136"/>
    </source>
</evidence>
<accession>A0A1Y2HMA4</accession>
<evidence type="ECO:0000256" key="4">
    <source>
        <dbReference type="ARBA" id="ARBA00023054"/>
    </source>
</evidence>
<evidence type="ECO:0000256" key="8">
    <source>
        <dbReference type="SAM" id="Phobius"/>
    </source>
</evidence>
<feature type="transmembrane region" description="Helical" evidence="8">
    <location>
        <begin position="718"/>
        <end position="738"/>
    </location>
</feature>
<evidence type="ECO:0000256" key="3">
    <source>
        <dbReference type="ARBA" id="ARBA00022801"/>
    </source>
</evidence>
<dbReference type="GO" id="GO:0005741">
    <property type="term" value="C:mitochondrial outer membrane"/>
    <property type="evidence" value="ECO:0007669"/>
    <property type="project" value="TreeGrafter"/>
</dbReference>
<sequence>QHVVLLDFVNAADAEVPAFSPLAGPSAAQEQYQANQLRLVGFIHQTRHLLSQVDRLAHPDKPDVEDCRSEFGTAATRRRAGTGTGSPRPNGSRHTRSSSSSSSASSSPVLTLDVPTSPRTGTILLPSDALSGMLRTKLADLKTHLGTLESRVQDRTSRILVTGDLNAGKSTFVNALLRRSVVPTDQQPLTNVFTEVVDAKHNRKHPGREEVHAVVDPSDPHGTVDVLPIEALERLVAEPEPYGMIKVFVREEAEHPAAQGPGSPTIRASESSFNAHLLDDDVNSSVLVGSADVDVRLIDSPGLNRDVWKTMSIFSQQAEIDVIVFVVSAENHFTLSSREFLAKAGQEKAYIFVVVNKFDSIRDKDRCAKVILQQIEQLSPHTHALQDKLVHFVSAEAMLLEASQLGRYSRGELDVLQFLHVERALKEFTLEKRAVSKLHPAKRFLESLLVDVEVLVEYNVRKAQEQVAGIRGELAQLRPLEQELDAHRAQTLRALEKELGVAANKASDARALGVEWRGVRHALAYVRDVHAALVAALAEDVNVAQDVAEAAMREAWQNMDKMHQGWVGKVAAAAALDAEPSVPLAPLQVTGTSLIKLYPITSGIGAQQGGLVLTPRSLLFPHMPSAPALHVPVLLSRQALANPQQALLDTWMHLTSRIGSLSWSDVTPLAIVDKLGGTATASSLALTGCSFLTSSVLATRSVGGDIMTLGMRVGLKRVAIITLVGVATVGSLSAYHWLVTLPSHLPESMARAALEQVHAAQYPQTLAAHLSTTARVALTRTVAEAQTKMDHGLAKVKSQQEKLAHKVELVEAAVEEMEAVKQRAELVRVQVAAVAVEDRIVGKLAPHMPRVRA</sequence>
<dbReference type="SUPFAM" id="SSF52540">
    <property type="entry name" value="P-loop containing nucleoside triphosphate hydrolases"/>
    <property type="match status" value="1"/>
</dbReference>
<dbReference type="AlphaFoldDB" id="A0A1Y2HMA4"/>
<feature type="non-terminal residue" evidence="10">
    <location>
        <position position="1"/>
    </location>
</feature>
<evidence type="ECO:0000256" key="2">
    <source>
        <dbReference type="ARBA" id="ARBA00022741"/>
    </source>
</evidence>
<evidence type="ECO:0000256" key="5">
    <source>
        <dbReference type="ARBA" id="ARBA00023134"/>
    </source>
</evidence>
<dbReference type="GO" id="GO:0003924">
    <property type="term" value="F:GTPase activity"/>
    <property type="evidence" value="ECO:0007669"/>
    <property type="project" value="InterPro"/>
</dbReference>
<dbReference type="PROSITE" id="PS51718">
    <property type="entry name" value="G_DYNAMIN_2"/>
    <property type="match status" value="1"/>
</dbReference>
<keyword evidence="4" id="KW-0175">Coiled coil</keyword>
<proteinExistence type="predicted"/>
<evidence type="ECO:0000259" key="9">
    <source>
        <dbReference type="PROSITE" id="PS51718"/>
    </source>
</evidence>
<name>A0A1Y2HMA4_9FUNG</name>
<evidence type="ECO:0000256" key="7">
    <source>
        <dbReference type="SAM" id="MobiDB-lite"/>
    </source>
</evidence>
<keyword evidence="5" id="KW-0342">GTP-binding</keyword>
<dbReference type="GO" id="GO:0008053">
    <property type="term" value="P:mitochondrial fusion"/>
    <property type="evidence" value="ECO:0007669"/>
    <property type="project" value="TreeGrafter"/>
</dbReference>
<dbReference type="Pfam" id="PF00350">
    <property type="entry name" value="Dynamin_N"/>
    <property type="match status" value="1"/>
</dbReference>
<gene>
    <name evidence="10" type="ORF">BCR44DRAFT_1434051</name>
</gene>
<dbReference type="Proteomes" id="UP000193411">
    <property type="component" value="Unassembled WGS sequence"/>
</dbReference>
<dbReference type="GO" id="GO:0005525">
    <property type="term" value="F:GTP binding"/>
    <property type="evidence" value="ECO:0007669"/>
    <property type="project" value="UniProtKB-KW"/>
</dbReference>
<dbReference type="PANTHER" id="PTHR10465">
    <property type="entry name" value="TRANSMEMBRANE GTPASE FZO1"/>
    <property type="match status" value="1"/>
</dbReference>
<comment type="caution">
    <text evidence="10">The sequence shown here is derived from an EMBL/GenBank/DDBJ whole genome shotgun (WGS) entry which is preliminary data.</text>
</comment>
<keyword evidence="3" id="KW-0378">Hydrolase</keyword>
<dbReference type="InterPro" id="IPR030381">
    <property type="entry name" value="G_DYNAMIN_dom"/>
</dbReference>
<evidence type="ECO:0000313" key="11">
    <source>
        <dbReference type="Proteomes" id="UP000193411"/>
    </source>
</evidence>
<keyword evidence="8" id="KW-1133">Transmembrane helix</keyword>
<evidence type="ECO:0000256" key="1">
    <source>
        <dbReference type="ARBA" id="ARBA00004370"/>
    </source>
</evidence>
<reference evidence="10 11" key="1">
    <citation type="submission" date="2016-07" db="EMBL/GenBank/DDBJ databases">
        <title>Pervasive Adenine N6-methylation of Active Genes in Fungi.</title>
        <authorList>
            <consortium name="DOE Joint Genome Institute"/>
            <person name="Mondo S.J."/>
            <person name="Dannebaum R.O."/>
            <person name="Kuo R.C."/>
            <person name="Labutti K."/>
            <person name="Haridas S."/>
            <person name="Kuo A."/>
            <person name="Salamov A."/>
            <person name="Ahrendt S.R."/>
            <person name="Lipzen A."/>
            <person name="Sullivan W."/>
            <person name="Andreopoulos W.B."/>
            <person name="Clum A."/>
            <person name="Lindquist E."/>
            <person name="Daum C."/>
            <person name="Ramamoorthy G.K."/>
            <person name="Gryganskyi A."/>
            <person name="Culley D."/>
            <person name="Magnuson J.K."/>
            <person name="James T.Y."/>
            <person name="O'Malley M.A."/>
            <person name="Stajich J.E."/>
            <person name="Spatafora J.W."/>
            <person name="Visel A."/>
            <person name="Grigoriev I.V."/>
        </authorList>
    </citation>
    <scope>NUCLEOTIDE SEQUENCE [LARGE SCALE GENOMIC DNA]</scope>
    <source>
        <strain evidence="10 11">PL171</strain>
    </source>
</reference>
<dbReference type="InterPro" id="IPR027094">
    <property type="entry name" value="Mitofusin_fam"/>
</dbReference>